<keyword evidence="2" id="KW-0011">Acute phase</keyword>
<name>A0AAD6FFL8_9TELE</name>
<feature type="domain" description="Fibronectin type-III" evidence="11">
    <location>
        <begin position="1307"/>
        <end position="1396"/>
    </location>
</feature>
<dbReference type="Gene3D" id="2.10.10.10">
    <property type="entry name" value="Fibronectin, type II, collagen-binding"/>
    <property type="match status" value="2"/>
</dbReference>
<feature type="domain" description="Fibronectin type-III" evidence="11">
    <location>
        <begin position="1946"/>
        <end position="2035"/>
    </location>
</feature>
<evidence type="ECO:0000313" key="14">
    <source>
        <dbReference type="EMBL" id="KAJ4933344.1"/>
    </source>
</evidence>
<dbReference type="GO" id="GO:0007507">
    <property type="term" value="P:heart development"/>
    <property type="evidence" value="ECO:0007669"/>
    <property type="project" value="TreeGrafter"/>
</dbReference>
<keyword evidence="6" id="KW-0133">Cell shape</keyword>
<feature type="domain" description="Fibronectin type-III" evidence="11">
    <location>
        <begin position="3817"/>
        <end position="3907"/>
    </location>
</feature>
<evidence type="ECO:0000256" key="5">
    <source>
        <dbReference type="ARBA" id="ARBA00022889"/>
    </source>
</evidence>
<feature type="domain" description="Fibronectin type-I" evidence="12">
    <location>
        <begin position="535"/>
        <end position="578"/>
    </location>
</feature>
<feature type="disulfide bond" evidence="9">
    <location>
        <begin position="409"/>
        <end position="436"/>
    </location>
</feature>
<feature type="domain" description="Fibronectin type-I" evidence="12">
    <location>
        <begin position="111"/>
        <end position="154"/>
    </location>
</feature>
<dbReference type="CDD" id="cd00063">
    <property type="entry name" value="FN3"/>
    <property type="match status" value="33"/>
</dbReference>
<feature type="domain" description="Fibronectin type-III" evidence="11">
    <location>
        <begin position="3546"/>
        <end position="3637"/>
    </location>
</feature>
<feature type="domain" description="Fibronectin type-III" evidence="11">
    <location>
        <begin position="2680"/>
        <end position="2767"/>
    </location>
</feature>
<dbReference type="InterPro" id="IPR050991">
    <property type="entry name" value="ECM_Regulatory_Proteins"/>
</dbReference>
<dbReference type="InterPro" id="IPR000562">
    <property type="entry name" value="FN_type2_dom"/>
</dbReference>
<dbReference type="GO" id="GO:0008360">
    <property type="term" value="P:regulation of cell shape"/>
    <property type="evidence" value="ECO:0007669"/>
    <property type="project" value="UniProtKB-KW"/>
</dbReference>
<feature type="domain" description="Fibronectin type-II" evidence="13">
    <location>
        <begin position="330"/>
        <end position="378"/>
    </location>
</feature>
<feature type="region of interest" description="Disordered" evidence="10">
    <location>
        <begin position="4064"/>
        <end position="4084"/>
    </location>
</feature>
<feature type="domain" description="Fibronectin type-I" evidence="12">
    <location>
        <begin position="67"/>
        <end position="110"/>
    </location>
</feature>
<evidence type="ECO:0000256" key="2">
    <source>
        <dbReference type="ARBA" id="ARBA00022486"/>
    </source>
</evidence>
<keyword evidence="7 9" id="KW-1015">Disulfide bond</keyword>
<evidence type="ECO:0000256" key="7">
    <source>
        <dbReference type="ARBA" id="ARBA00023157"/>
    </source>
</evidence>
<feature type="domain" description="Fibronectin type-III" evidence="11">
    <location>
        <begin position="1520"/>
        <end position="1609"/>
    </location>
</feature>
<dbReference type="FunFam" id="2.10.70.10:FF:000006">
    <property type="entry name" value="Fibronectin 1"/>
    <property type="match status" value="2"/>
</dbReference>
<feature type="domain" description="Fibronectin type-I" evidence="12">
    <location>
        <begin position="23"/>
        <end position="62"/>
    </location>
</feature>
<feature type="domain" description="Fibronectin type-III" evidence="11">
    <location>
        <begin position="883"/>
        <end position="976"/>
    </location>
</feature>
<keyword evidence="4" id="KW-0677">Repeat</keyword>
<dbReference type="PROSITE" id="PS01253">
    <property type="entry name" value="FN1_1"/>
    <property type="match status" value="4"/>
</dbReference>
<feature type="domain" description="Fibronectin type-II" evidence="13">
    <location>
        <begin position="390"/>
        <end position="438"/>
    </location>
</feature>
<dbReference type="FunFam" id="2.60.40.10:FF:000227">
    <property type="entry name" value="Fibronectin isoform X1"/>
    <property type="match status" value="1"/>
</dbReference>
<feature type="disulfide bond" evidence="9">
    <location>
        <begin position="349"/>
        <end position="376"/>
    </location>
</feature>
<dbReference type="InterPro" id="IPR013783">
    <property type="entry name" value="Ig-like_fold"/>
</dbReference>
<feature type="domain" description="Fibronectin type-III" evidence="11">
    <location>
        <begin position="3910"/>
        <end position="4000"/>
    </location>
</feature>
<evidence type="ECO:0000256" key="3">
    <source>
        <dbReference type="ARBA" id="ARBA00022674"/>
    </source>
</evidence>
<dbReference type="PROSITE" id="PS51092">
    <property type="entry name" value="FN2_2"/>
    <property type="match status" value="2"/>
</dbReference>
<feature type="disulfide bond" evidence="9">
    <location>
        <begin position="335"/>
        <end position="361"/>
    </location>
</feature>
<evidence type="ECO:0000256" key="10">
    <source>
        <dbReference type="SAM" id="MobiDB-lite"/>
    </source>
</evidence>
<feature type="domain" description="Fibronectin type-I" evidence="12">
    <location>
        <begin position="201"/>
        <end position="245"/>
    </location>
</feature>
<feature type="domain" description="Fibronectin type-III" evidence="11">
    <location>
        <begin position="788"/>
        <end position="877"/>
    </location>
</feature>
<feature type="domain" description="Fibronectin type-III" evidence="11">
    <location>
        <begin position="1828"/>
        <end position="1915"/>
    </location>
</feature>
<gene>
    <name evidence="14" type="ORF">JOQ06_030176</name>
</gene>
<sequence length="4407" mass="483919">MPKSAHRSRRQGQQHQVPSASQDGCIENGQFYAINDQWERPYLGSTLICTCHGVAGIKCKSKPEAEEKCFDKINQLSYTVGETYERPKEGMIWDCTCIGSGRGKISCTIANRCHEGGASYKIGDTWKRPHETGGYVLECVCLGNGKGEWTCKPVAERCYDNSAGTSYVVGETWEKPYQGWMVVDCTCMGEGSGRITCTSRNRCNDQDTVTSYRIGDTWTKTDARGHSLQCLCTGNGRGEWKCERHASLHTTGLGTGSRVITNIQPAVYQPASVSEFPQEGPCRTDAGLSYFIGQRWMKNQGAKQLICTCLGNGISCVQWDGPSPVYGGNSGGQPCVFPFVYKGKTYHSCISDGRSDGQLWCSTSSDYETEQKYSFCTEKNVMVVTRGGNSNGALCQFPYLYNGRNYTDCTADGRRDGMKWCGTTTDYDAEHRFGFCPMAAHEEVCTTNEGVMYRVGDQWEKRHEVLGHMMRCTCVGNGRGEWSCVAYSQLKDQCVVDSLTYEVNQTFTKQHEEGYTMNCTCFGQGRGRWKCDAIDQCQEPETRAFYKIGESWDKVIQGVLYKCYCYGNGIGELSCEPQQSYPGGTRPVQVIITESGNQPNSHPIQWNAPQSAHITQYILKWKVKNTNNPWREVLIPGHLNSYTISGLKSSITYEGQLISVLRFGRREITRFDFTTNYGSLATSEGETDLLPAEIDTSESVTEITSSSFVISWVSASDTVSGFRVEYELSEDGRATGEPLVLDLPHTATSVNINELLPGRKYTVNVYEVTGTGDDNLILSTTQTTAPDAPVDHEVDAVGETSIKISWEKPVAPITGYRVVYTPSLEGESTELTLPDTATSVTLSDLRPGKLYNISIYAVEDSLESEPIFVQVNTAGNPLPEVPSPTDLQFFEVTDNKIVLTWTGPSGSISGYRVTALPVEEGHDSISMLITLPVTQNAYMEVTNLVPGKLHRFSVYTLQGREESLPLIGEQTTKPDAPRYIRFTEVTEDSAVMMWSAPHGKISGYRLFLTVEGSNPKQLRLPARLSQYTLLSLRPATQYTVTLHSEQENSLSRGESAVFTTKLPGTKYTGNDFEVTDKGEDNLFLSTTQTTAPDAPADYEVGKVGETSIMISWEKPVAPITGYRVVYTPSLEGERSEVTLPDTATSVTLSDLLPGKLYNISIYSVEDSLESKPLFVQVNTAGNPLPEPDAPRYIRFTEVTEDSAVMMWSAPHGKITGYRLFLTVEGSNPKKLRLPARLSQYTLLSLRPATQYTVTLHSEQENSLSRGESAVFTTKLPGTKYTGNVFEVTDKGEDNLFLSTTQTTAPDAPADYEVGTVGETSIMISWEKPVAPITGYRVVYTPSLEGERSEVTLPDTATSVTLSDLLPGKLYNISIYSVEDSLESKPLFVQVNTAGNPLPEPDAPRYIRFTEVTEDSAVMMWSAPHGKITGYRLFLTVEGSNPKKLRLPARLSQYTLLSLRPATQYTVTLHSEQENSLSRGESAVFTTKLPGTKYTGNVFEVTDKGEDNLFLSTTQTTAPDAPADYEVGTVGETSIKISWEKPVAPITGYRVVYTPSLEGERSEVTLPDTATSVTLSDLLPGKLYNISIYSVEDSLESKPLFVQVNTAGNPLPEPDAPRYIRFTEVTEDSAVMMWSAPHGKITGYRLFLTVEGSNPKKLRLPARLSQYTLLSLRPATQYTATLHSEQENTLSRGESAVFTTKLPGTKYTGNDFEVTDKGEDNLFLSTTQTTAPDAPADYEVGKVGETSIKISWEKPVAPITGYRVVYTPSLEGERSEVTLPDTATSVTLSDLLPGKLYNISIYSVEDSLESKPLFVQVNTAGNPLPEPDAPRYIRFTEVTEDSAVMMWSAPHGKITGYRLFLTVEGSNPKKLRLPARLSQYTLLSLRPATQYTATLHSEQENSLSRGESAVFTTKLPGTKYTGNVFEVTDKGEDNLFLSTTQTTAPDAPADYEVGTVGETSILISWEKPVAPITGYRVVYTPSLEGERSEVTLPDTATSVTLSDLLPGKLYNISIYSVEDSLESKPLFVQVNTAGNPLPEPDAPRYIRFTEVTEDSAVMMWSAPYGKITGYRLFLTVEGSNPKQLRLPARLSQYTLLSLRPATQYTATLHSEQENTLSRGESAVFITKLPGTKYTGNDFEVTDKGEDNLFLSTTQTTAPDAPADYEVDEVEETSIMISWEKPLAPITGYRVVYTPSLEGERSEVTLPDTATSVTLSDLLPGKLYNISIYSVEDSLESKPLFVQVNTAGNPLPEPDAPRYIRFTEVTEDSAVMMWSAPYGKITGYRLFLTVEGSNPKQLRLPARLSQYTLLSLRPATQYTATLHSEQENTLSRGESAVFITKLPGTKYTGNDFEVTDKGEDNLFLSTTQTTAPDAPADYEVGKVGETSIKISWEKPLAPITGYRVVYRPSLEGESSEVTLPDTATSVTLSDLLPGKLYNISIYSVEDSLESKPLFVQVNTAGNPLPEPDAPRYIRFTEVTEDSAVMMWSAPHGKITGYRLFLTVEGSNPKQLRLPAHLSQYTLLSLRPATQYTATLHSEQENTLSRGESAVFTTKLPGTKYTGNVFEVTDKGEDNLFLSTTQTTAPDAPADYEVDEVEETSIMISWEKPLAPITGYRVVYRPSLEGESSEVTLPDTATSVTLSDLLPGKLYNISIYSVEDSLESKPLFVQVNTAGNPLPEPDAPRYIRFTEVTEDSAVMMWSAPHGKITGYRLFLTVEGSNPKKLRLPARLSQYTLLSLRPATQYTATLHSEQENSLSRGESAVFTTELPGTKYTGNVFEVTDKGEDNLFLSTTQTTAPDAPADLEVDEVEETSIIISWEKPLAPITGYRVVYRPSLEGESSEVTLPDTATSVTLSDLLPGKLYNISIYSVEDSLESKPLFVQVNTAGNPLPEPDAPRYIRFTEVTEDSAVMMWSAPHGKITGYRLFLTVEGSNPKQLRLPARLSQYTLLSLRPATQYTVTLHSEQENTLSRGESAVFTTNSSMGSAPKFSTDVTDTSIVISWTPVPRVGYKLTVRPSQGGEAPRDVTSDSGSIYVSGLTPGVEYTYSVQPVINGREQGTAITRRVVTPLSPPTDLNLKSNPGTGELTVQWTEASTPDITGYRVMCTPTNGQQGDSMKEFVEAGQNSYTLENLSPGLEYNISVVTVKGDMESIPISTTITPEVPQLTDLTFKDVSDTTISLLWSPLNTTAITGYRIVVVAAGESVPIFEDIVLPTTGQYIVYGLEPGIDYDISVITVTENGESEPIVITQHTGKSHPTKKESSCHNYNTVPAPTSLGFGQVGPDSIEVNWVAPYFPNSAEINNFFIRYHPIDDEDDITETSAEGNSNSVVLRNLLPNTEYLVSVVCVYEERESSPLVGTKKTVLDSPVGLRFSEVFTNSFTINWLAPQSKITGYRIRHLMVSGGRTKDERLPPSRNHFTLTGLTADTGYLVNIYAVSGSQESLPLTGTQKTISDAPTDLEVLDSSPTSITVRWDAPPVTVRYYRITHGESGGHSNPKEFTVPGSQSTATINNLKPGTDYTITVYAVTGRGDSPASSTPIYVMHKTGVDSPSEMEVMNVKDNSITVRWSPAQGPIKGYRVTGVPKNGQGPSFAEVVAPDQTEITFSGLMPTVEYVLSVYAFGQDGESSPMVDLTFSDIDSTSLRITWDSPEGIVTSYRVFYSSSEEGERELRPAPRAEAESAIIYGLSPGTEYTVKVVAVHDDTNSTPLVGIQATAISPPTNLQFSSISPTSFTMTWSLPRQENRLTGLTGLTGYRVVVNPKSKSGPTKELNLAPDATQAHISGLMVATAYEVHVYALKNSLTSRPVQGEVTTRENISPPRRVRISDVNDSSITLTWRAKTETISGFLVETTPTFPASGYTPITRTIGPESRSYVITGLEPGTKYKINIYTLKGSGRSTALTLTATTAKPVVIPPTSIRFTSLNPTSISFSWQPSRSPGVTGYYVTCEEAGGLPREVTPRPHAGQSYAIINGLKPGTEYVIKIVALQNALRSTSLVGKARTQPAPDHHLLVIPELPLLPLPHRPTTDILDVPDSFNDKIFDTNQVHFTGTSGLNQPGQQGQHIYTEYQSLGPNNGLHGPFSGPREGQRPTLREPLIYIPVAGPDGNRVPLVKVSDGPLPGLAFGFPDNETEIPQEAQTITTISWSGIPHTSEYEVSCNPITHTEEGAFQMRLPGTSNSATLIGLTSGASYNVLVEAMRGGAKEKVLEEVVTVGNAVPGDIPVATNRDVCYDMFTQTYHEVDSEWERMSETGFKLWCRCIGLGSGHFRCDSSKWCHDNNNNYRIGEKWDRQAENGHMMSCTCLGNGKGEFKCEPHESTCYDDGKMYHVGNQWQKEYLNAICTCTCYGGQQGWRCENCRRPGTHTDVDAGLLQPVHTDVFDRYRENALRKLNIHCPIECLRPELYADANPPSD</sequence>
<feature type="compositionally biased region" description="Polar residues" evidence="10">
    <location>
        <begin position="13"/>
        <end position="22"/>
    </location>
</feature>
<evidence type="ECO:0000256" key="6">
    <source>
        <dbReference type="ARBA" id="ARBA00022960"/>
    </source>
</evidence>
<feature type="domain" description="Fibronectin type-III" evidence="11">
    <location>
        <begin position="3715"/>
        <end position="3816"/>
    </location>
</feature>
<feature type="domain" description="Fibronectin type-I" evidence="12">
    <location>
        <begin position="156"/>
        <end position="200"/>
    </location>
</feature>
<evidence type="ECO:0000313" key="15">
    <source>
        <dbReference type="Proteomes" id="UP001219934"/>
    </source>
</evidence>
<dbReference type="FunFam" id="2.10.10.10:FF:000001">
    <property type="entry name" value="Fibronectin 1a isoform 1"/>
    <property type="match status" value="2"/>
</dbReference>
<dbReference type="EMBL" id="JAPTMU010000013">
    <property type="protein sequence ID" value="KAJ4933344.1"/>
    <property type="molecule type" value="Genomic_DNA"/>
</dbReference>
<dbReference type="PROSITE" id="PS51091">
    <property type="entry name" value="FN1_2"/>
    <property type="match status" value="11"/>
</dbReference>
<protein>
    <recommendedName>
        <fullName evidence="1">Fibronectin</fullName>
    </recommendedName>
</protein>
<feature type="domain" description="Fibronectin type-I" evidence="12">
    <location>
        <begin position="443"/>
        <end position="487"/>
    </location>
</feature>
<dbReference type="Proteomes" id="UP001219934">
    <property type="component" value="Unassembled WGS sequence"/>
</dbReference>
<dbReference type="SUPFAM" id="SSF57603">
    <property type="entry name" value="FnI-like domain"/>
    <property type="match status" value="12"/>
</dbReference>
<feature type="domain" description="Fibronectin type-III" evidence="11">
    <location>
        <begin position="586"/>
        <end position="685"/>
    </location>
</feature>
<dbReference type="GO" id="GO:0043394">
    <property type="term" value="F:proteoglycan binding"/>
    <property type="evidence" value="ECO:0007669"/>
    <property type="project" value="TreeGrafter"/>
</dbReference>
<dbReference type="SUPFAM" id="SSF49265">
    <property type="entry name" value="Fibronectin type III"/>
    <property type="match status" value="19"/>
</dbReference>
<evidence type="ECO:0000259" key="11">
    <source>
        <dbReference type="PROSITE" id="PS50853"/>
    </source>
</evidence>
<feature type="domain" description="Fibronectin type-I" evidence="12">
    <location>
        <begin position="492"/>
        <end position="534"/>
    </location>
</feature>
<dbReference type="FunFam" id="2.10.70.10:FF:000007">
    <property type="entry name" value="Fibronectin 1"/>
    <property type="match status" value="1"/>
</dbReference>
<dbReference type="CDD" id="cd00061">
    <property type="entry name" value="FN1"/>
    <property type="match status" value="11"/>
</dbReference>
<feature type="domain" description="Fibronectin type-III" evidence="11">
    <location>
        <begin position="2981"/>
        <end position="3068"/>
    </location>
</feature>
<accession>A0AAD6FFL8</accession>
<feature type="domain" description="Fibronectin type-III" evidence="11">
    <location>
        <begin position="1402"/>
        <end position="1489"/>
    </location>
</feature>
<dbReference type="InterPro" id="IPR036116">
    <property type="entry name" value="FN3_sf"/>
</dbReference>
<feature type="domain" description="Fibronectin type-III" evidence="11">
    <location>
        <begin position="2159"/>
        <end position="2248"/>
    </location>
</feature>
<feature type="domain" description="Fibronectin type-III" evidence="11">
    <location>
        <begin position="2798"/>
        <end position="2887"/>
    </location>
</feature>
<dbReference type="PROSITE" id="PS50853">
    <property type="entry name" value="FN3"/>
    <property type="match status" value="33"/>
</dbReference>
<comment type="caution">
    <text evidence="14">The sequence shown here is derived from an EMBL/GenBank/DDBJ whole genome shotgun (WGS) entry which is preliminary data.</text>
</comment>
<proteinExistence type="predicted"/>
<evidence type="ECO:0000256" key="4">
    <source>
        <dbReference type="ARBA" id="ARBA00022737"/>
    </source>
</evidence>
<dbReference type="GO" id="GO:0005615">
    <property type="term" value="C:extracellular space"/>
    <property type="evidence" value="ECO:0007669"/>
    <property type="project" value="UniProtKB-ARBA"/>
</dbReference>
<evidence type="ECO:0000256" key="1">
    <source>
        <dbReference type="ARBA" id="ARBA00020368"/>
    </source>
</evidence>
<dbReference type="FunFam" id="2.60.40.10:FF:000099">
    <property type="entry name" value="Fibronectin 1"/>
    <property type="match status" value="12"/>
</dbReference>
<dbReference type="GO" id="GO:0005178">
    <property type="term" value="F:integrin binding"/>
    <property type="evidence" value="ECO:0007669"/>
    <property type="project" value="TreeGrafter"/>
</dbReference>
<dbReference type="InterPro" id="IPR013806">
    <property type="entry name" value="Kringle-like"/>
</dbReference>
<dbReference type="Gene3D" id="2.10.70.10">
    <property type="entry name" value="Complement Module, domain 1"/>
    <property type="match status" value="12"/>
</dbReference>
<dbReference type="PANTHER" id="PTHR46708">
    <property type="entry name" value="TENASCIN"/>
    <property type="match status" value="1"/>
</dbReference>
<feature type="domain" description="Fibronectin type-III" evidence="11">
    <location>
        <begin position="2372"/>
        <end position="2461"/>
    </location>
</feature>
<dbReference type="Pfam" id="PF00039">
    <property type="entry name" value="fn1"/>
    <property type="match status" value="10"/>
</dbReference>
<dbReference type="SMART" id="SM00060">
    <property type="entry name" value="FN3"/>
    <property type="match status" value="35"/>
</dbReference>
<keyword evidence="8" id="KW-0325">Glycoprotein</keyword>
<dbReference type="InterPro" id="IPR000083">
    <property type="entry name" value="Fibronectin_type1"/>
</dbReference>
<feature type="domain" description="Fibronectin type-III" evidence="11">
    <location>
        <begin position="1733"/>
        <end position="1822"/>
    </location>
</feature>
<dbReference type="CDD" id="cd00062">
    <property type="entry name" value="FN2"/>
    <property type="match status" value="2"/>
</dbReference>
<feature type="domain" description="Fibronectin type-I" evidence="12">
    <location>
        <begin position="4268"/>
        <end position="4310"/>
    </location>
</feature>
<feature type="compositionally biased region" description="Basic residues" evidence="10">
    <location>
        <begin position="1"/>
        <end position="12"/>
    </location>
</feature>
<dbReference type="GO" id="GO:0007160">
    <property type="term" value="P:cell-matrix adhesion"/>
    <property type="evidence" value="ECO:0007669"/>
    <property type="project" value="TreeGrafter"/>
</dbReference>
<feature type="domain" description="Fibronectin type-III" evidence="11">
    <location>
        <begin position="977"/>
        <end position="1063"/>
    </location>
</feature>
<dbReference type="GO" id="GO:0005201">
    <property type="term" value="F:extracellular matrix structural constituent"/>
    <property type="evidence" value="ECO:0007669"/>
    <property type="project" value="TreeGrafter"/>
</dbReference>
<feature type="domain" description="Fibronectin type-III" evidence="11">
    <location>
        <begin position="2585"/>
        <end position="2674"/>
    </location>
</feature>
<evidence type="ECO:0000259" key="12">
    <source>
        <dbReference type="PROSITE" id="PS51091"/>
    </source>
</evidence>
<dbReference type="SMART" id="SM00058">
    <property type="entry name" value="FN1"/>
    <property type="match status" value="12"/>
</dbReference>
<evidence type="ECO:0000256" key="8">
    <source>
        <dbReference type="ARBA" id="ARBA00023180"/>
    </source>
</evidence>
<feature type="domain" description="Fibronectin type-III" evidence="11">
    <location>
        <begin position="2467"/>
        <end position="2554"/>
    </location>
</feature>
<dbReference type="PANTHER" id="PTHR46708:SF4">
    <property type="entry name" value="FIBRONECTIN"/>
    <property type="match status" value="1"/>
</dbReference>
<dbReference type="FunFam" id="2.10.70.10:FF:000018">
    <property type="entry name" value="Fibronectin 1"/>
    <property type="match status" value="2"/>
</dbReference>
<feature type="region of interest" description="Disordered" evidence="10">
    <location>
        <begin position="1"/>
        <end position="22"/>
    </location>
</feature>
<evidence type="ECO:0000259" key="13">
    <source>
        <dbReference type="PROSITE" id="PS51092"/>
    </source>
</evidence>
<dbReference type="Pfam" id="PF00040">
    <property type="entry name" value="fn2"/>
    <property type="match status" value="2"/>
</dbReference>
<feature type="domain" description="Fibronectin type-III" evidence="11">
    <location>
        <begin position="2893"/>
        <end position="2980"/>
    </location>
</feature>
<feature type="domain" description="Fibronectin type-III" evidence="11">
    <location>
        <begin position="690"/>
        <end position="787"/>
    </location>
</feature>
<feature type="domain" description="Fibronectin type-III" evidence="11">
    <location>
        <begin position="1094"/>
        <end position="1183"/>
    </location>
</feature>
<dbReference type="InterPro" id="IPR003961">
    <property type="entry name" value="FN3_dom"/>
</dbReference>
<keyword evidence="15" id="KW-1185">Reference proteome</keyword>
<dbReference type="InterPro" id="IPR036943">
    <property type="entry name" value="FN_type2_sf"/>
</dbReference>
<feature type="domain" description="Fibronectin type-III" evidence="11">
    <location>
        <begin position="3069"/>
        <end position="3163"/>
    </location>
</feature>
<dbReference type="GO" id="GO:0008201">
    <property type="term" value="F:heparin binding"/>
    <property type="evidence" value="ECO:0007669"/>
    <property type="project" value="UniProtKB-KW"/>
</dbReference>
<dbReference type="SUPFAM" id="SSF57440">
    <property type="entry name" value="Kringle-like"/>
    <property type="match status" value="2"/>
</dbReference>
<dbReference type="PRINTS" id="PR00013">
    <property type="entry name" value="FNTYPEII"/>
</dbReference>
<feature type="domain" description="Fibronectin type-I" evidence="12">
    <location>
        <begin position="4312"/>
        <end position="4352"/>
    </location>
</feature>
<keyword evidence="5" id="KW-0130">Cell adhesion</keyword>
<feature type="domain" description="Fibronectin type-III" evidence="11">
    <location>
        <begin position="2254"/>
        <end position="2342"/>
    </location>
</feature>
<dbReference type="Pfam" id="PF00041">
    <property type="entry name" value="fn3"/>
    <property type="match status" value="32"/>
</dbReference>
<evidence type="ECO:0000256" key="9">
    <source>
        <dbReference type="PROSITE-ProRule" id="PRU00479"/>
    </source>
</evidence>
<feature type="domain" description="Fibronectin type-III" evidence="11">
    <location>
        <begin position="3269"/>
        <end position="3363"/>
    </location>
</feature>
<dbReference type="GO" id="GO:0007399">
    <property type="term" value="P:nervous system development"/>
    <property type="evidence" value="ECO:0007669"/>
    <property type="project" value="TreeGrafter"/>
</dbReference>
<dbReference type="FunFam" id="2.10.70.10:FF:000004">
    <property type="entry name" value="Fibronectin 1"/>
    <property type="match status" value="1"/>
</dbReference>
<feature type="domain" description="Fibronectin type-III" evidence="11">
    <location>
        <begin position="3164"/>
        <end position="3255"/>
    </location>
</feature>
<feature type="disulfide bond" evidence="9">
    <location>
        <begin position="395"/>
        <end position="421"/>
    </location>
</feature>
<feature type="domain" description="Fibronectin type-III" evidence="11">
    <location>
        <begin position="3364"/>
        <end position="3451"/>
    </location>
</feature>
<organism evidence="14 15">
    <name type="scientific">Pogonophryne albipinna</name>
    <dbReference type="NCBI Taxonomy" id="1090488"/>
    <lineage>
        <taxon>Eukaryota</taxon>
        <taxon>Metazoa</taxon>
        <taxon>Chordata</taxon>
        <taxon>Craniata</taxon>
        <taxon>Vertebrata</taxon>
        <taxon>Euteleostomi</taxon>
        <taxon>Actinopterygii</taxon>
        <taxon>Neopterygii</taxon>
        <taxon>Teleostei</taxon>
        <taxon>Neoteleostei</taxon>
        <taxon>Acanthomorphata</taxon>
        <taxon>Eupercaria</taxon>
        <taxon>Perciformes</taxon>
        <taxon>Notothenioidei</taxon>
        <taxon>Pogonophryne</taxon>
    </lineage>
</organism>
<feature type="domain" description="Fibronectin type-III" evidence="11">
    <location>
        <begin position="2041"/>
        <end position="2129"/>
    </location>
</feature>
<feature type="domain" description="Fibronectin type-I" evidence="12">
    <location>
        <begin position="4223"/>
        <end position="4267"/>
    </location>
</feature>
<dbReference type="Gene3D" id="2.60.40.10">
    <property type="entry name" value="Immunoglobulins"/>
    <property type="match status" value="35"/>
</dbReference>
<keyword evidence="3" id="KW-0358">Heparin-binding</keyword>
<dbReference type="SMART" id="SM00059">
    <property type="entry name" value="FN2"/>
    <property type="match status" value="2"/>
</dbReference>
<dbReference type="GO" id="GO:0006953">
    <property type="term" value="P:acute-phase response"/>
    <property type="evidence" value="ECO:0007669"/>
    <property type="project" value="UniProtKB-KW"/>
</dbReference>
<dbReference type="GO" id="GO:0007044">
    <property type="term" value="P:cell-substrate junction assembly"/>
    <property type="evidence" value="ECO:0007669"/>
    <property type="project" value="TreeGrafter"/>
</dbReference>
<feature type="domain" description="Fibronectin type-III" evidence="11">
    <location>
        <begin position="3452"/>
        <end position="3545"/>
    </location>
</feature>
<feature type="domain" description="Fibronectin type-III" evidence="11">
    <location>
        <begin position="1615"/>
        <end position="1702"/>
    </location>
</feature>
<reference evidence="14" key="1">
    <citation type="submission" date="2022-11" db="EMBL/GenBank/DDBJ databases">
        <title>Chromosome-level genome of Pogonophryne albipinna.</title>
        <authorList>
            <person name="Jo E."/>
        </authorList>
    </citation>
    <scope>NUCLEOTIDE SEQUENCE</scope>
    <source>
        <strain evidence="14">SGF0006</strain>
        <tissue evidence="14">Muscle</tissue>
    </source>
</reference>
<feature type="domain" description="Fibronectin type-III" evidence="11">
    <location>
        <begin position="1189"/>
        <end position="1276"/>
    </location>
</feature>